<dbReference type="SUPFAM" id="SSF57667">
    <property type="entry name" value="beta-beta-alpha zinc fingers"/>
    <property type="match status" value="1"/>
</dbReference>
<dbReference type="GO" id="GO:0008270">
    <property type="term" value="F:zinc ion binding"/>
    <property type="evidence" value="ECO:0007669"/>
    <property type="project" value="UniProtKB-KW"/>
</dbReference>
<evidence type="ECO:0000256" key="6">
    <source>
        <dbReference type="ARBA" id="ARBA00023015"/>
    </source>
</evidence>
<evidence type="ECO:0000256" key="2">
    <source>
        <dbReference type="ARBA" id="ARBA00011738"/>
    </source>
</evidence>
<dbReference type="InterPro" id="IPR052035">
    <property type="entry name" value="ZnF_BED_domain_contain"/>
</dbReference>
<dbReference type="GO" id="GO:0009791">
    <property type="term" value="P:post-embryonic development"/>
    <property type="evidence" value="ECO:0007669"/>
    <property type="project" value="UniProtKB-ARBA"/>
</dbReference>
<evidence type="ECO:0000256" key="5">
    <source>
        <dbReference type="ARBA" id="ARBA00022833"/>
    </source>
</evidence>
<dbReference type="GO" id="GO:0005634">
    <property type="term" value="C:nucleus"/>
    <property type="evidence" value="ECO:0007669"/>
    <property type="project" value="UniProtKB-SubCell"/>
</dbReference>
<keyword evidence="4 10" id="KW-0863">Zinc-finger</keyword>
<evidence type="ECO:0000313" key="12">
    <source>
        <dbReference type="EMBL" id="KAL3615596.1"/>
    </source>
</evidence>
<dbReference type="PANTHER" id="PTHR46481:SF10">
    <property type="entry name" value="ZINC FINGER BED DOMAIN-CONTAINING PROTEIN 39"/>
    <property type="match status" value="1"/>
</dbReference>
<keyword evidence="8" id="KW-0804">Transcription</keyword>
<comment type="subcellular location">
    <subcellularLocation>
        <location evidence="1">Nucleus</location>
    </subcellularLocation>
</comment>
<feature type="domain" description="BED-type" evidence="11">
    <location>
        <begin position="57"/>
        <end position="117"/>
    </location>
</feature>
<proteinExistence type="predicted"/>
<comment type="subunit">
    <text evidence="2">Homodimer.</text>
</comment>
<keyword evidence="7" id="KW-0238">DNA-binding</keyword>
<dbReference type="InterPro" id="IPR025525">
    <property type="entry name" value="hAT-like_transposase_RNase-H"/>
</dbReference>
<evidence type="ECO:0000256" key="1">
    <source>
        <dbReference type="ARBA" id="ARBA00004123"/>
    </source>
</evidence>
<accession>A0ABD3BEV4</accession>
<evidence type="ECO:0000259" key="11">
    <source>
        <dbReference type="PROSITE" id="PS50808"/>
    </source>
</evidence>
<keyword evidence="6" id="KW-0805">Transcription regulation</keyword>
<evidence type="ECO:0000313" key="13">
    <source>
        <dbReference type="Proteomes" id="UP001632038"/>
    </source>
</evidence>
<dbReference type="InterPro" id="IPR012337">
    <property type="entry name" value="RNaseH-like_sf"/>
</dbReference>
<evidence type="ECO:0000256" key="8">
    <source>
        <dbReference type="ARBA" id="ARBA00023163"/>
    </source>
</evidence>
<organism evidence="12 13">
    <name type="scientific">Castilleja foliolosa</name>
    <dbReference type="NCBI Taxonomy" id="1961234"/>
    <lineage>
        <taxon>Eukaryota</taxon>
        <taxon>Viridiplantae</taxon>
        <taxon>Streptophyta</taxon>
        <taxon>Embryophyta</taxon>
        <taxon>Tracheophyta</taxon>
        <taxon>Spermatophyta</taxon>
        <taxon>Magnoliopsida</taxon>
        <taxon>eudicotyledons</taxon>
        <taxon>Gunneridae</taxon>
        <taxon>Pentapetalae</taxon>
        <taxon>asterids</taxon>
        <taxon>lamiids</taxon>
        <taxon>Lamiales</taxon>
        <taxon>Orobanchaceae</taxon>
        <taxon>Pedicularideae</taxon>
        <taxon>Castillejinae</taxon>
        <taxon>Castilleja</taxon>
    </lineage>
</organism>
<evidence type="ECO:0000256" key="4">
    <source>
        <dbReference type="ARBA" id="ARBA00022771"/>
    </source>
</evidence>
<reference evidence="13" key="1">
    <citation type="journal article" date="2024" name="IScience">
        <title>Strigolactones Initiate the Formation of Haustorium-like Structures in Castilleja.</title>
        <authorList>
            <person name="Buerger M."/>
            <person name="Peterson D."/>
            <person name="Chory J."/>
        </authorList>
    </citation>
    <scope>NUCLEOTIDE SEQUENCE [LARGE SCALE GENOMIC DNA]</scope>
</reference>
<dbReference type="Proteomes" id="UP001632038">
    <property type="component" value="Unassembled WGS sequence"/>
</dbReference>
<gene>
    <name evidence="12" type="ORF">CASFOL_041257</name>
</gene>
<evidence type="ECO:0000256" key="7">
    <source>
        <dbReference type="ARBA" id="ARBA00023125"/>
    </source>
</evidence>
<dbReference type="InterPro" id="IPR003656">
    <property type="entry name" value="Znf_BED"/>
</dbReference>
<evidence type="ECO:0000256" key="3">
    <source>
        <dbReference type="ARBA" id="ARBA00022723"/>
    </source>
</evidence>
<evidence type="ECO:0000256" key="9">
    <source>
        <dbReference type="ARBA" id="ARBA00023242"/>
    </source>
</evidence>
<dbReference type="GO" id="GO:0003677">
    <property type="term" value="F:DNA binding"/>
    <property type="evidence" value="ECO:0007669"/>
    <property type="project" value="UniProtKB-KW"/>
</dbReference>
<keyword evidence="13" id="KW-1185">Reference proteome</keyword>
<dbReference type="InterPro" id="IPR036236">
    <property type="entry name" value="Znf_C2H2_sf"/>
</dbReference>
<dbReference type="SUPFAM" id="SSF53098">
    <property type="entry name" value="Ribonuclease H-like"/>
    <property type="match status" value="1"/>
</dbReference>
<dbReference type="PANTHER" id="PTHR46481">
    <property type="entry name" value="ZINC FINGER BED DOMAIN-CONTAINING PROTEIN 4"/>
    <property type="match status" value="1"/>
</dbReference>
<dbReference type="PROSITE" id="PS50808">
    <property type="entry name" value="ZF_BED"/>
    <property type="match status" value="1"/>
</dbReference>
<comment type="caution">
    <text evidence="12">The sequence shown here is derived from an EMBL/GenBank/DDBJ whole genome shotgun (WGS) entry which is preliminary data.</text>
</comment>
<dbReference type="AlphaFoldDB" id="A0ABD3BEV4"/>
<keyword evidence="9" id="KW-0539">Nucleus</keyword>
<evidence type="ECO:0000256" key="10">
    <source>
        <dbReference type="PROSITE-ProRule" id="PRU00027"/>
    </source>
</evidence>
<keyword evidence="3" id="KW-0479">Metal-binding</keyword>
<dbReference type="SMART" id="SM00614">
    <property type="entry name" value="ZnF_BED"/>
    <property type="match status" value="1"/>
</dbReference>
<dbReference type="EMBL" id="JAVIJP010000100">
    <property type="protein sequence ID" value="KAL3615596.1"/>
    <property type="molecule type" value="Genomic_DNA"/>
</dbReference>
<protein>
    <recommendedName>
        <fullName evidence="11">BED-type domain-containing protein</fullName>
    </recommendedName>
</protein>
<dbReference type="Pfam" id="PF02892">
    <property type="entry name" value="zf-BED"/>
    <property type="match status" value="1"/>
</dbReference>
<name>A0ABD3BEV4_9LAMI</name>
<dbReference type="Pfam" id="PF14372">
    <property type="entry name" value="hAT-like_RNase-H"/>
    <property type="match status" value="1"/>
</dbReference>
<dbReference type="Pfam" id="PF05699">
    <property type="entry name" value="Dimer_Tnp_hAT"/>
    <property type="match status" value="1"/>
</dbReference>
<keyword evidence="5" id="KW-0862">Zinc</keyword>
<dbReference type="InterPro" id="IPR008906">
    <property type="entry name" value="HATC_C_dom"/>
</dbReference>
<sequence length="629" mass="72509">MKMNVESPETFIKNELVLPIEETQANFDQETLFDALEMPLNADNADDQQPAKKRARRNTSKVWDYFTIVEVGPDCRRAVCNQCKKSYAYSTGGKVSGTTHLSRHLTKGTCNVVVDDSNSNNHIEVNKSQRRRRVPPYNAERCRREIAKMIIMHDYPLHIVEHMGFVAFARNLQPCFDIGSFETVEGDCVSIYLQEKYQIQKLIDECMPGRISLALDLWSSASTRYVGYVFMRGQFVDSNWRMHQKLLNVVREPYPDSNHALWSSVSVCLSNWGIDQDSLFSVTVNQRLTDVAADKLRAFLTDGHFLVDNCLARTLRITVHDALLAPCVDKIRGIVEDAELRTRSIVVDDRSQWNTTYEMVRAASELREGFSIMCSDENAPSVEEWKQIETLSTLLKPLYELAILLQTTPATPNMFFHGVWKIMYDLASASEPDDDDPLVNNLKRTIKSNFDSYWESMYYVLSIGVVMDPRFKMKVVEFRFSNLYEPEEAAYYVKTVDDGLHEMFLRYVGTPDCYEDKKDKISDFDVYMMEAASRVEKSELDQYLEESLLPRVYLHDFDVLGWWETNRVKYPTMSRMARDVLSVQVCSVPAGSVFDAAGREMDSYRCSLRAETMEAVICAKEWLQKENTW</sequence>